<keyword evidence="4 8" id="KW-0479">Metal-binding</keyword>
<evidence type="ECO:0000256" key="1">
    <source>
        <dbReference type="ARBA" id="ARBA00001971"/>
    </source>
</evidence>
<evidence type="ECO:0000256" key="5">
    <source>
        <dbReference type="ARBA" id="ARBA00023002"/>
    </source>
</evidence>
<evidence type="ECO:0000313" key="11">
    <source>
        <dbReference type="Proteomes" id="UP000800094"/>
    </source>
</evidence>
<accession>A0A6A6I9P1</accession>
<protein>
    <submittedName>
        <fullName evidence="10">Cytochrome P450</fullName>
    </submittedName>
</protein>
<keyword evidence="6 8" id="KW-0408">Iron</keyword>
<evidence type="ECO:0000313" key="10">
    <source>
        <dbReference type="EMBL" id="KAF2246788.1"/>
    </source>
</evidence>
<evidence type="ECO:0000256" key="8">
    <source>
        <dbReference type="PIRSR" id="PIRSR602402-1"/>
    </source>
</evidence>
<dbReference type="PRINTS" id="PR00464">
    <property type="entry name" value="EP450II"/>
</dbReference>
<dbReference type="InterPro" id="IPR002402">
    <property type="entry name" value="Cyt_P450_E_grp-II"/>
</dbReference>
<reference evidence="10" key="1">
    <citation type="journal article" date="2020" name="Stud. Mycol.">
        <title>101 Dothideomycetes genomes: a test case for predicting lifestyles and emergence of pathogens.</title>
        <authorList>
            <person name="Haridas S."/>
            <person name="Albert R."/>
            <person name="Binder M."/>
            <person name="Bloem J."/>
            <person name="Labutti K."/>
            <person name="Salamov A."/>
            <person name="Andreopoulos B."/>
            <person name="Baker S."/>
            <person name="Barry K."/>
            <person name="Bills G."/>
            <person name="Bluhm B."/>
            <person name="Cannon C."/>
            <person name="Castanera R."/>
            <person name="Culley D."/>
            <person name="Daum C."/>
            <person name="Ezra D."/>
            <person name="Gonzalez J."/>
            <person name="Henrissat B."/>
            <person name="Kuo A."/>
            <person name="Liang C."/>
            <person name="Lipzen A."/>
            <person name="Lutzoni F."/>
            <person name="Magnuson J."/>
            <person name="Mondo S."/>
            <person name="Nolan M."/>
            <person name="Ohm R."/>
            <person name="Pangilinan J."/>
            <person name="Park H.-J."/>
            <person name="Ramirez L."/>
            <person name="Alfaro M."/>
            <person name="Sun H."/>
            <person name="Tritt A."/>
            <person name="Yoshinaga Y."/>
            <person name="Zwiers L.-H."/>
            <person name="Turgeon B."/>
            <person name="Goodwin S."/>
            <person name="Spatafora J."/>
            <person name="Crous P."/>
            <person name="Grigoriev I."/>
        </authorList>
    </citation>
    <scope>NUCLEOTIDE SEQUENCE</scope>
    <source>
        <strain evidence="10">CBS 122368</strain>
    </source>
</reference>
<sequence length="521" mass="58561">MASLSSALFEYKYLILCAAAALLCARLWKGHVQYKIDQQFAAQHGCKPLKAWKSSWPFGLDLLSKALRYAREERILQFFVALVAESGTTFEQNLLGARGIDTVDPQNIETILSKDFSNYGLGLRSKHFYPLMGSGIFTQEGAEWKHSRELLRPQFMSNRFQNLEQIKRSVQDLIECIPSSGIVDLQPLFFRLTFDTTTFLLFGRSMSSLASEEVAGQESEFADAFNVGQDYLAHFGRLGDFYWVANDREFRKACDTCHKFVDNAVKKALEDSKRQTTEMAERKHYVFIDALIQETQDPKVLRDQCLNVLLAGRDTTACCLSWTFRLLARHPKVLEKLRSEIESTVGLGKNAPEPSRNDLKKMAYLGIVIKEVLRLYPSVPVNGRAALKTTTLPVGGGEDGKAPVLVRRGEAVGYSVYVMHRRKDIYGEDAEEFRPERWEGDALKDIGYAYLPFNGGPRLCLGQDFALLEASYTIVRILQVFPEIGLSEEEAKVGVGKERQALTLVVASAEGCVVELKPFDG</sequence>
<dbReference type="GO" id="GO:0020037">
    <property type="term" value="F:heme binding"/>
    <property type="evidence" value="ECO:0007669"/>
    <property type="project" value="InterPro"/>
</dbReference>
<evidence type="ECO:0000256" key="6">
    <source>
        <dbReference type="ARBA" id="ARBA00023004"/>
    </source>
</evidence>
<keyword evidence="5 9" id="KW-0560">Oxidoreductase</keyword>
<dbReference type="GeneID" id="54578373"/>
<dbReference type="PANTHER" id="PTHR24287:SF18">
    <property type="entry name" value="CYTOCHROME P450 MONOOXYGENASE APDE-RELATED"/>
    <property type="match status" value="1"/>
</dbReference>
<dbReference type="PROSITE" id="PS00086">
    <property type="entry name" value="CYTOCHROME_P450"/>
    <property type="match status" value="1"/>
</dbReference>
<proteinExistence type="inferred from homology"/>
<dbReference type="GO" id="GO:0016712">
    <property type="term" value="F:oxidoreductase activity, acting on paired donors, with incorporation or reduction of molecular oxygen, reduced flavin or flavoprotein as one donor, and incorporation of one atom of oxygen"/>
    <property type="evidence" value="ECO:0007669"/>
    <property type="project" value="InterPro"/>
</dbReference>
<dbReference type="Gene3D" id="1.10.630.10">
    <property type="entry name" value="Cytochrome P450"/>
    <property type="match status" value="1"/>
</dbReference>
<dbReference type="SUPFAM" id="SSF48264">
    <property type="entry name" value="Cytochrome P450"/>
    <property type="match status" value="1"/>
</dbReference>
<dbReference type="InterPro" id="IPR002974">
    <property type="entry name" value="Cyt_P450_E_CYP52_ascomycetes"/>
</dbReference>
<dbReference type="InterPro" id="IPR036396">
    <property type="entry name" value="Cyt_P450_sf"/>
</dbReference>
<gene>
    <name evidence="10" type="ORF">BU26DRAFT_460800</name>
</gene>
<dbReference type="GO" id="GO:0005506">
    <property type="term" value="F:iron ion binding"/>
    <property type="evidence" value="ECO:0007669"/>
    <property type="project" value="InterPro"/>
</dbReference>
<evidence type="ECO:0000256" key="2">
    <source>
        <dbReference type="ARBA" id="ARBA00010617"/>
    </source>
</evidence>
<comment type="similarity">
    <text evidence="2 9">Belongs to the cytochrome P450 family.</text>
</comment>
<dbReference type="EMBL" id="ML987198">
    <property type="protein sequence ID" value="KAF2246788.1"/>
    <property type="molecule type" value="Genomic_DNA"/>
</dbReference>
<feature type="binding site" description="axial binding residue" evidence="8">
    <location>
        <position position="460"/>
    </location>
    <ligand>
        <name>heme</name>
        <dbReference type="ChEBI" id="CHEBI:30413"/>
    </ligand>
    <ligandPart>
        <name>Fe</name>
        <dbReference type="ChEBI" id="CHEBI:18248"/>
    </ligandPart>
</feature>
<evidence type="ECO:0000256" key="9">
    <source>
        <dbReference type="RuleBase" id="RU000461"/>
    </source>
</evidence>
<evidence type="ECO:0000256" key="3">
    <source>
        <dbReference type="ARBA" id="ARBA00022617"/>
    </source>
</evidence>
<organism evidence="10 11">
    <name type="scientific">Trematosphaeria pertusa</name>
    <dbReference type="NCBI Taxonomy" id="390896"/>
    <lineage>
        <taxon>Eukaryota</taxon>
        <taxon>Fungi</taxon>
        <taxon>Dikarya</taxon>
        <taxon>Ascomycota</taxon>
        <taxon>Pezizomycotina</taxon>
        <taxon>Dothideomycetes</taxon>
        <taxon>Pleosporomycetidae</taxon>
        <taxon>Pleosporales</taxon>
        <taxon>Massarineae</taxon>
        <taxon>Trematosphaeriaceae</taxon>
        <taxon>Trematosphaeria</taxon>
    </lineage>
</organism>
<evidence type="ECO:0000256" key="7">
    <source>
        <dbReference type="ARBA" id="ARBA00023033"/>
    </source>
</evidence>
<dbReference type="Pfam" id="PF00067">
    <property type="entry name" value="p450"/>
    <property type="match status" value="1"/>
</dbReference>
<dbReference type="InterPro" id="IPR017972">
    <property type="entry name" value="Cyt_P450_CS"/>
</dbReference>
<dbReference type="Proteomes" id="UP000800094">
    <property type="component" value="Unassembled WGS sequence"/>
</dbReference>
<dbReference type="CDD" id="cd11063">
    <property type="entry name" value="CYP52"/>
    <property type="match status" value="1"/>
</dbReference>
<keyword evidence="7 9" id="KW-0503">Monooxygenase</keyword>
<dbReference type="InterPro" id="IPR047146">
    <property type="entry name" value="Cyt_P450_E_CYP52_fungi"/>
</dbReference>
<name>A0A6A6I9P1_9PLEO</name>
<dbReference type="PANTHER" id="PTHR24287">
    <property type="entry name" value="P450, PUTATIVE (EUROFUNG)-RELATED"/>
    <property type="match status" value="1"/>
</dbReference>
<dbReference type="OrthoDB" id="1470350at2759"/>
<dbReference type="PRINTS" id="PR01239">
    <property type="entry name" value="EP450IICYP52"/>
</dbReference>
<keyword evidence="11" id="KW-1185">Reference proteome</keyword>
<dbReference type="PRINTS" id="PR00385">
    <property type="entry name" value="P450"/>
</dbReference>
<evidence type="ECO:0000256" key="4">
    <source>
        <dbReference type="ARBA" id="ARBA00022723"/>
    </source>
</evidence>
<dbReference type="AlphaFoldDB" id="A0A6A6I9P1"/>
<dbReference type="InterPro" id="IPR001128">
    <property type="entry name" value="Cyt_P450"/>
</dbReference>
<keyword evidence="3 8" id="KW-0349">Heme</keyword>
<dbReference type="RefSeq" id="XP_033681792.1">
    <property type="nucleotide sequence ID" value="XM_033825043.1"/>
</dbReference>
<comment type="cofactor">
    <cofactor evidence="1 8">
        <name>heme</name>
        <dbReference type="ChEBI" id="CHEBI:30413"/>
    </cofactor>
</comment>